<comment type="caution">
    <text evidence="9">The sequence shown here is derived from an EMBL/GenBank/DDBJ whole genome shotgun (WGS) entry which is preliminary data.</text>
</comment>
<feature type="domain" description="Peptidase S11 D-alanyl-D-alanine carboxypeptidase A N-terminal" evidence="8">
    <location>
        <begin position="65"/>
        <end position="297"/>
    </location>
</feature>
<organism evidence="9 10">
    <name type="scientific">Savagea faecisuis</name>
    <dbReference type="NCBI Taxonomy" id="1274803"/>
    <lineage>
        <taxon>Bacteria</taxon>
        <taxon>Bacillati</taxon>
        <taxon>Bacillota</taxon>
        <taxon>Bacilli</taxon>
        <taxon>Bacillales</taxon>
        <taxon>Caryophanaceae</taxon>
        <taxon>Savagea</taxon>
    </lineage>
</organism>
<dbReference type="GO" id="GO:0004180">
    <property type="term" value="F:carboxypeptidase activity"/>
    <property type="evidence" value="ECO:0007669"/>
    <property type="project" value="UniProtKB-KW"/>
</dbReference>
<keyword evidence="9" id="KW-0645">Protease</keyword>
<proteinExistence type="inferred from homology"/>
<protein>
    <submittedName>
        <fullName evidence="9">D-alanyl-D-alanine carboxypeptidase family protein</fullName>
        <ecNumber evidence="9">3.4.-.-</ecNumber>
    </submittedName>
</protein>
<evidence type="ECO:0000256" key="3">
    <source>
        <dbReference type="ARBA" id="ARBA00022801"/>
    </source>
</evidence>
<evidence type="ECO:0000256" key="7">
    <source>
        <dbReference type="RuleBase" id="RU004016"/>
    </source>
</evidence>
<evidence type="ECO:0000256" key="4">
    <source>
        <dbReference type="ARBA" id="ARBA00022960"/>
    </source>
</evidence>
<evidence type="ECO:0000259" key="8">
    <source>
        <dbReference type="Pfam" id="PF00768"/>
    </source>
</evidence>
<dbReference type="PRINTS" id="PR00725">
    <property type="entry name" value="DADACBPTASE1"/>
</dbReference>
<gene>
    <name evidence="9" type="ORF">ACFQ0V_10665</name>
</gene>
<dbReference type="InterPro" id="IPR012338">
    <property type="entry name" value="Beta-lactam/transpept-like"/>
</dbReference>
<dbReference type="RefSeq" id="WP_381013208.1">
    <property type="nucleotide sequence ID" value="NZ_JBHTJF010000034.1"/>
</dbReference>
<dbReference type="InterPro" id="IPR018044">
    <property type="entry name" value="Peptidase_S11"/>
</dbReference>
<dbReference type="SUPFAM" id="SSF56601">
    <property type="entry name" value="beta-lactamase/transpeptidase-like"/>
    <property type="match status" value="1"/>
</dbReference>
<comment type="similarity">
    <text evidence="1 7">Belongs to the peptidase S11 family.</text>
</comment>
<accession>A0ABW3GYE8</accession>
<evidence type="ECO:0000256" key="5">
    <source>
        <dbReference type="ARBA" id="ARBA00022984"/>
    </source>
</evidence>
<evidence type="ECO:0000256" key="6">
    <source>
        <dbReference type="ARBA" id="ARBA00023316"/>
    </source>
</evidence>
<keyword evidence="6" id="KW-0961">Cell wall biogenesis/degradation</keyword>
<dbReference type="PANTHER" id="PTHR21581:SF6">
    <property type="entry name" value="TRAFFICKING PROTEIN PARTICLE COMPLEX SUBUNIT 12"/>
    <property type="match status" value="1"/>
</dbReference>
<dbReference type="Gene3D" id="3.40.710.10">
    <property type="entry name" value="DD-peptidase/beta-lactamase superfamily"/>
    <property type="match status" value="1"/>
</dbReference>
<name>A0ABW3GYE8_9BACL</name>
<reference evidence="10" key="1">
    <citation type="journal article" date="2019" name="Int. J. Syst. Evol. Microbiol.">
        <title>The Global Catalogue of Microorganisms (GCM) 10K type strain sequencing project: providing services to taxonomists for standard genome sequencing and annotation.</title>
        <authorList>
            <consortium name="The Broad Institute Genomics Platform"/>
            <consortium name="The Broad Institute Genome Sequencing Center for Infectious Disease"/>
            <person name="Wu L."/>
            <person name="Ma J."/>
        </authorList>
    </citation>
    <scope>NUCLEOTIDE SEQUENCE [LARGE SCALE GENOMIC DNA]</scope>
    <source>
        <strain evidence="10">CCUG 63563</strain>
    </source>
</reference>
<keyword evidence="10" id="KW-1185">Reference proteome</keyword>
<dbReference type="Pfam" id="PF00768">
    <property type="entry name" value="Peptidase_S11"/>
    <property type="match status" value="1"/>
</dbReference>
<dbReference type="EMBL" id="JBHTJF010000034">
    <property type="protein sequence ID" value="MFD0944203.1"/>
    <property type="molecule type" value="Genomic_DNA"/>
</dbReference>
<evidence type="ECO:0000313" key="10">
    <source>
        <dbReference type="Proteomes" id="UP001596976"/>
    </source>
</evidence>
<dbReference type="EC" id="3.4.-.-" evidence="9"/>
<keyword evidence="4" id="KW-0133">Cell shape</keyword>
<keyword evidence="5" id="KW-0573">Peptidoglycan synthesis</keyword>
<evidence type="ECO:0000313" key="9">
    <source>
        <dbReference type="EMBL" id="MFD0944203.1"/>
    </source>
</evidence>
<keyword evidence="3 9" id="KW-0378">Hydrolase</keyword>
<dbReference type="InterPro" id="IPR001967">
    <property type="entry name" value="Peptidase_S11_N"/>
</dbReference>
<evidence type="ECO:0000256" key="1">
    <source>
        <dbReference type="ARBA" id="ARBA00007164"/>
    </source>
</evidence>
<keyword evidence="2" id="KW-0732">Signal</keyword>
<sequence length="331" mass="36539">MKKKLFLLVVLLVINGVLIWQMVDRSESAQSSAESEEIVEEDIVEEELPAPTIHTAVPLVEPEQQYEKSSELVYDMETKEILYANNIDTPLGLASVTKTMTLYILMEKMAAGEITLDDTVVLSPHFFQKYQISGLASAGLKSGETYRIEDLLKAITTVSANDAAVALAEALGGTEENFVRMMNERAHRLEMTNATYDNATGLTMPNEYNRASARDLATLAEALITNYPQILQYTSLTGHMMPNGYYAKTTNLALEGQPAYLPYIDGLKTGYTIEAGQNFIGTGEIEGTRFLVVLQNAAPGDPNAKVAKFHRTGELVEQYVKPHIEKKKSSD</sequence>
<evidence type="ECO:0000256" key="2">
    <source>
        <dbReference type="ARBA" id="ARBA00022729"/>
    </source>
</evidence>
<keyword evidence="9" id="KW-0121">Carboxypeptidase</keyword>
<dbReference type="PANTHER" id="PTHR21581">
    <property type="entry name" value="D-ALANYL-D-ALANINE CARBOXYPEPTIDASE"/>
    <property type="match status" value="1"/>
</dbReference>
<dbReference type="Proteomes" id="UP001596976">
    <property type="component" value="Unassembled WGS sequence"/>
</dbReference>